<dbReference type="OrthoDB" id="308070at2"/>
<feature type="transmembrane region" description="Helical" evidence="4">
    <location>
        <begin position="6"/>
        <end position="21"/>
    </location>
</feature>
<proteinExistence type="predicted"/>
<name>A0A0G4K4K4_9SPIR</name>
<dbReference type="PROSITE" id="PS50088">
    <property type="entry name" value="ANK_REPEAT"/>
    <property type="match status" value="3"/>
</dbReference>
<keyword evidence="6" id="KW-1185">Reference proteome</keyword>
<keyword evidence="4" id="KW-0812">Transmembrane</keyword>
<dbReference type="RefSeq" id="WP_048593633.1">
    <property type="nucleotide sequence ID" value="NZ_CVLB01000001.1"/>
</dbReference>
<dbReference type="EMBL" id="CVLB01000001">
    <property type="protein sequence ID" value="CRF31986.1"/>
    <property type="molecule type" value="Genomic_DNA"/>
</dbReference>
<dbReference type="InterPro" id="IPR002110">
    <property type="entry name" value="Ankyrin_rpt"/>
</dbReference>
<dbReference type="SUPFAM" id="SSF48403">
    <property type="entry name" value="Ankyrin repeat"/>
    <property type="match status" value="1"/>
</dbReference>
<feature type="repeat" description="ANK" evidence="3">
    <location>
        <begin position="31"/>
        <end position="63"/>
    </location>
</feature>
<evidence type="ECO:0000313" key="6">
    <source>
        <dbReference type="Proteomes" id="UP000043763"/>
    </source>
</evidence>
<evidence type="ECO:0000256" key="3">
    <source>
        <dbReference type="PROSITE-ProRule" id="PRU00023"/>
    </source>
</evidence>
<dbReference type="PANTHER" id="PTHR24171">
    <property type="entry name" value="ANKYRIN REPEAT DOMAIN-CONTAINING PROTEIN 39-RELATED"/>
    <property type="match status" value="1"/>
</dbReference>
<evidence type="ECO:0000256" key="1">
    <source>
        <dbReference type="ARBA" id="ARBA00022737"/>
    </source>
</evidence>
<dbReference type="Gene3D" id="1.25.40.20">
    <property type="entry name" value="Ankyrin repeat-containing domain"/>
    <property type="match status" value="2"/>
</dbReference>
<dbReference type="Proteomes" id="UP000043763">
    <property type="component" value="Unassembled WGS sequence"/>
</dbReference>
<gene>
    <name evidence="5" type="ORF">BRSU_0500</name>
</gene>
<dbReference type="SMART" id="SM00248">
    <property type="entry name" value="ANK"/>
    <property type="match status" value="3"/>
</dbReference>
<keyword evidence="4" id="KW-1133">Transmembrane helix</keyword>
<dbReference type="AlphaFoldDB" id="A0A0G4K4K4"/>
<evidence type="ECO:0000256" key="2">
    <source>
        <dbReference type="ARBA" id="ARBA00023043"/>
    </source>
</evidence>
<dbReference type="InterPro" id="IPR036770">
    <property type="entry name" value="Ankyrin_rpt-contain_sf"/>
</dbReference>
<keyword evidence="1" id="KW-0677">Repeat</keyword>
<accession>A0A0G4K4K4</accession>
<feature type="repeat" description="ANK" evidence="3">
    <location>
        <begin position="64"/>
        <end position="96"/>
    </location>
</feature>
<protein>
    <submittedName>
        <fullName evidence="5">Ankyrin</fullName>
    </submittedName>
</protein>
<evidence type="ECO:0000256" key="4">
    <source>
        <dbReference type="SAM" id="Phobius"/>
    </source>
</evidence>
<keyword evidence="4" id="KW-0472">Membrane</keyword>
<reference evidence="6" key="1">
    <citation type="submission" date="2015-04" db="EMBL/GenBank/DDBJ databases">
        <authorList>
            <person name="Mushtaq Mamoona"/>
        </authorList>
    </citation>
    <scope>NUCLEOTIDE SEQUENCE [LARGE SCALE GENOMIC DNA]</scope>
    <source>
        <strain evidence="6">AN4859/03</strain>
    </source>
</reference>
<keyword evidence="2 3" id="KW-0040">ANK repeat</keyword>
<feature type="repeat" description="ANK" evidence="3">
    <location>
        <begin position="97"/>
        <end position="129"/>
    </location>
</feature>
<dbReference type="Pfam" id="PF12796">
    <property type="entry name" value="Ank_2"/>
    <property type="match status" value="1"/>
</dbReference>
<dbReference type="PROSITE" id="PS50297">
    <property type="entry name" value="ANK_REP_REGION"/>
    <property type="match status" value="2"/>
</dbReference>
<organism evidence="5 6">
    <name type="scientific">Brachyspira suanatina</name>
    <dbReference type="NCBI Taxonomy" id="381802"/>
    <lineage>
        <taxon>Bacteria</taxon>
        <taxon>Pseudomonadati</taxon>
        <taxon>Spirochaetota</taxon>
        <taxon>Spirochaetia</taxon>
        <taxon>Brachyspirales</taxon>
        <taxon>Brachyspiraceae</taxon>
        <taxon>Brachyspira</taxon>
    </lineage>
</organism>
<sequence length="157" mass="17486">MNFNTIIIVVIVAIVILWPIMKKITKNIKIESSENIHIACLYGDLSKIKRLIASGVNINSKDFSNKTPLMYAAEDGAIETIDYLIKNGANINDIDVRGDTALIIAVKNNNIKATQMLIENGADLRIKNEDDKDALNIAQDLGCKEIVDFIENKREDI</sequence>
<evidence type="ECO:0000313" key="5">
    <source>
        <dbReference type="EMBL" id="CRF31986.1"/>
    </source>
</evidence>